<evidence type="ECO:0000313" key="3">
    <source>
        <dbReference type="WBParaSite" id="HDID_0001103701-mRNA-1"/>
    </source>
</evidence>
<dbReference type="WBParaSite" id="HDID_0001103701-mRNA-1">
    <property type="protein sequence ID" value="HDID_0001103701-mRNA-1"/>
    <property type="gene ID" value="HDID_0001103701"/>
</dbReference>
<dbReference type="OrthoDB" id="206969at2759"/>
<dbReference type="PANTHER" id="PTHR13621">
    <property type="entry name" value="PROLINE-RICH PROTEIN PRCC"/>
    <property type="match status" value="1"/>
</dbReference>
<sequence length="115" mass="12965">MEKRKKARMSRSDVIGASSVADLLASVPGGIQIREVKAADLTAGADLELVKSVTKSRPLKVDPSQHVVDNPGKLAFRKHQITWLAYKAQENEYELQEQWAEARRNRTLSRQKYGF</sequence>
<dbReference type="EMBL" id="UYSG01012339">
    <property type="protein sequence ID" value="VDL64637.1"/>
    <property type="molecule type" value="Genomic_DNA"/>
</dbReference>
<reference evidence="1 2" key="2">
    <citation type="submission" date="2018-11" db="EMBL/GenBank/DDBJ databases">
        <authorList>
            <consortium name="Pathogen Informatics"/>
        </authorList>
    </citation>
    <scope>NUCLEOTIDE SEQUENCE [LARGE SCALE GENOMIC DNA]</scope>
</reference>
<dbReference type="InterPro" id="IPR018800">
    <property type="entry name" value="PRCC"/>
</dbReference>
<dbReference type="Pfam" id="PF10253">
    <property type="entry name" value="PRCC"/>
    <property type="match status" value="1"/>
</dbReference>
<dbReference type="PANTHER" id="PTHR13621:SF2">
    <property type="entry name" value="PROLINE-RICH PROTEIN PRCC"/>
    <property type="match status" value="1"/>
</dbReference>
<protein>
    <submittedName>
        <fullName evidence="3">RRP7 domain-containing protein</fullName>
    </submittedName>
</protein>
<reference evidence="3" key="1">
    <citation type="submission" date="2017-02" db="UniProtKB">
        <authorList>
            <consortium name="WormBaseParasite"/>
        </authorList>
    </citation>
    <scope>IDENTIFICATION</scope>
</reference>
<dbReference type="STRING" id="6216.A0A0R3SZ41"/>
<accession>A0A0R3SZ41</accession>
<gene>
    <name evidence="1" type="ORF">HDID_LOCUS11034</name>
</gene>
<proteinExistence type="predicted"/>
<name>A0A0R3SZ41_HYMDI</name>
<evidence type="ECO:0000313" key="1">
    <source>
        <dbReference type="EMBL" id="VDL64637.1"/>
    </source>
</evidence>
<dbReference type="GO" id="GO:0005634">
    <property type="term" value="C:nucleus"/>
    <property type="evidence" value="ECO:0007669"/>
    <property type="project" value="TreeGrafter"/>
</dbReference>
<dbReference type="Proteomes" id="UP000274504">
    <property type="component" value="Unassembled WGS sequence"/>
</dbReference>
<evidence type="ECO:0000313" key="2">
    <source>
        <dbReference type="Proteomes" id="UP000274504"/>
    </source>
</evidence>
<organism evidence="3">
    <name type="scientific">Hymenolepis diminuta</name>
    <name type="common">Rat tapeworm</name>
    <dbReference type="NCBI Taxonomy" id="6216"/>
    <lineage>
        <taxon>Eukaryota</taxon>
        <taxon>Metazoa</taxon>
        <taxon>Spiralia</taxon>
        <taxon>Lophotrochozoa</taxon>
        <taxon>Platyhelminthes</taxon>
        <taxon>Cestoda</taxon>
        <taxon>Eucestoda</taxon>
        <taxon>Cyclophyllidea</taxon>
        <taxon>Hymenolepididae</taxon>
        <taxon>Hymenolepis</taxon>
    </lineage>
</organism>
<dbReference type="AlphaFoldDB" id="A0A0R3SZ41"/>